<dbReference type="OrthoDB" id="1737435at2"/>
<sequence>MAYQQHSLFSYQGGLSWWYDISSYLALPSGISASSPINKFAFTVKYPYVVRLIIFKLNISSIKYYKNQIVITGKPTRKGLTVVDFDSKNIPISGKIIQLVTPEGYELDYLVNK</sequence>
<evidence type="ECO:0000313" key="1">
    <source>
        <dbReference type="EMBL" id="OPJ59452.1"/>
    </source>
</evidence>
<comment type="caution">
    <text evidence="1">The sequence shown here is derived from an EMBL/GenBank/DDBJ whole genome shotgun (WGS) entry which is preliminary data.</text>
</comment>
<gene>
    <name evidence="1" type="ORF">CLORY_32940</name>
</gene>
<name>A0A1V4IHH9_9CLOT</name>
<proteinExistence type="predicted"/>
<organism evidence="1 2">
    <name type="scientific">Clostridium oryzae</name>
    <dbReference type="NCBI Taxonomy" id="1450648"/>
    <lineage>
        <taxon>Bacteria</taxon>
        <taxon>Bacillati</taxon>
        <taxon>Bacillota</taxon>
        <taxon>Clostridia</taxon>
        <taxon>Eubacteriales</taxon>
        <taxon>Clostridiaceae</taxon>
        <taxon>Clostridium</taxon>
    </lineage>
</organism>
<dbReference type="AlphaFoldDB" id="A0A1V4IHH9"/>
<dbReference type="RefSeq" id="WP_079426493.1">
    <property type="nucleotide sequence ID" value="NZ_MZGV01000044.1"/>
</dbReference>
<dbReference type="STRING" id="1450648.CLORY_32940"/>
<accession>A0A1V4IHH9</accession>
<keyword evidence="2" id="KW-1185">Reference proteome</keyword>
<dbReference type="Proteomes" id="UP000190080">
    <property type="component" value="Unassembled WGS sequence"/>
</dbReference>
<protein>
    <submittedName>
        <fullName evidence="1">Uncharacterized protein</fullName>
    </submittedName>
</protein>
<evidence type="ECO:0000313" key="2">
    <source>
        <dbReference type="Proteomes" id="UP000190080"/>
    </source>
</evidence>
<dbReference type="EMBL" id="MZGV01000044">
    <property type="protein sequence ID" value="OPJ59452.1"/>
    <property type="molecule type" value="Genomic_DNA"/>
</dbReference>
<reference evidence="1 2" key="1">
    <citation type="submission" date="2017-03" db="EMBL/GenBank/DDBJ databases">
        <title>Genome sequence of Clostridium oryzae DSM 28571.</title>
        <authorList>
            <person name="Poehlein A."/>
            <person name="Daniel R."/>
        </authorList>
    </citation>
    <scope>NUCLEOTIDE SEQUENCE [LARGE SCALE GENOMIC DNA]</scope>
    <source>
        <strain evidence="1 2">DSM 28571</strain>
    </source>
</reference>